<evidence type="ECO:0000259" key="8">
    <source>
        <dbReference type="Pfam" id="PF20684"/>
    </source>
</evidence>
<evidence type="ECO:0000256" key="4">
    <source>
        <dbReference type="ARBA" id="ARBA00023136"/>
    </source>
</evidence>
<dbReference type="GO" id="GO:0016020">
    <property type="term" value="C:membrane"/>
    <property type="evidence" value="ECO:0007669"/>
    <property type="project" value="UniProtKB-SubCell"/>
</dbReference>
<keyword evidence="3 7" id="KW-1133">Transmembrane helix</keyword>
<reference evidence="10" key="1">
    <citation type="journal article" date="2020" name="Stud. Mycol.">
        <title>101 Dothideomycetes genomes: A test case for predicting lifestyles and emergence of pathogens.</title>
        <authorList>
            <person name="Haridas S."/>
            <person name="Albert R."/>
            <person name="Binder M."/>
            <person name="Bloem J."/>
            <person name="LaButti K."/>
            <person name="Salamov A."/>
            <person name="Andreopoulos B."/>
            <person name="Baker S."/>
            <person name="Barry K."/>
            <person name="Bills G."/>
            <person name="Bluhm B."/>
            <person name="Cannon C."/>
            <person name="Castanera R."/>
            <person name="Culley D."/>
            <person name="Daum C."/>
            <person name="Ezra D."/>
            <person name="Gonzalez J."/>
            <person name="Henrissat B."/>
            <person name="Kuo A."/>
            <person name="Liang C."/>
            <person name="Lipzen A."/>
            <person name="Lutzoni F."/>
            <person name="Magnuson J."/>
            <person name="Mondo S."/>
            <person name="Nolan M."/>
            <person name="Ohm R."/>
            <person name="Pangilinan J."/>
            <person name="Park H.-J."/>
            <person name="Ramirez L."/>
            <person name="Alfaro M."/>
            <person name="Sun H."/>
            <person name="Tritt A."/>
            <person name="Yoshinaga Y."/>
            <person name="Zwiers L.-H."/>
            <person name="Turgeon B."/>
            <person name="Goodwin S."/>
            <person name="Spatafora J."/>
            <person name="Crous P."/>
            <person name="Grigoriev I."/>
        </authorList>
    </citation>
    <scope>NUCLEOTIDE SEQUENCE [LARGE SCALE GENOMIC DNA]</scope>
    <source>
        <strain evidence="10">CBS 304.66</strain>
    </source>
</reference>
<evidence type="ECO:0000256" key="2">
    <source>
        <dbReference type="ARBA" id="ARBA00022692"/>
    </source>
</evidence>
<feature type="transmembrane region" description="Helical" evidence="7">
    <location>
        <begin position="172"/>
        <end position="195"/>
    </location>
</feature>
<feature type="transmembrane region" description="Helical" evidence="7">
    <location>
        <begin position="53"/>
        <end position="78"/>
    </location>
</feature>
<protein>
    <recommendedName>
        <fullName evidence="8">Rhodopsin domain-containing protein</fullName>
    </recommendedName>
</protein>
<comment type="similarity">
    <text evidence="5">Belongs to the SAT4 family.</text>
</comment>
<sequence>MSGTYKPIAALSPDNQGPANTIVAIVLCATSVLFSSVRYAIGRKKLLQFDSDDATFGAALCFGITMSVVSNVSVTAGLGQHQDALSPEKVERYFKLHWATQFLAVIALACAKMSIVLMFRRIVPVPFAPLTLKILVPVTTMYAVICMLLIGFQCQLPSPWILDPKSCSTHGHIYYATIALNILTDLLLAGWMLPAIWALQMERSTKVLVMSLFASRVVVCIVDVGRLILLKRALDSDDQTCVLYLPPLSCQLTYAGTHLLWAIFDQVAVHLSINHATLPRVHVFLGNLQTGLLVTRITTSAVNTGSKGSKPSRDADETLVLSGTDDKERSSRWKWRFTTSGSRSTSRMMKLILKSDRSDTNEEASLSESPLRLQPEQGIELSTTIYADGDSTASAKGRDDSRYELNRQTISTRGSITALPNEYMSRHSNITINVHKTVEMKTELSSGTRRLV</sequence>
<evidence type="ECO:0000256" key="3">
    <source>
        <dbReference type="ARBA" id="ARBA00022989"/>
    </source>
</evidence>
<dbReference type="EMBL" id="ML986842">
    <property type="protein sequence ID" value="KAF2257797.1"/>
    <property type="molecule type" value="Genomic_DNA"/>
</dbReference>
<feature type="transmembrane region" description="Helical" evidence="7">
    <location>
        <begin position="131"/>
        <end position="152"/>
    </location>
</feature>
<dbReference type="PANTHER" id="PTHR33048:SF47">
    <property type="entry name" value="INTEGRAL MEMBRANE PROTEIN-RELATED"/>
    <property type="match status" value="1"/>
</dbReference>
<feature type="transmembrane region" description="Helical" evidence="7">
    <location>
        <begin position="207"/>
        <end position="229"/>
    </location>
</feature>
<feature type="region of interest" description="Disordered" evidence="6">
    <location>
        <begin position="303"/>
        <end position="323"/>
    </location>
</feature>
<evidence type="ECO:0000256" key="6">
    <source>
        <dbReference type="SAM" id="MobiDB-lite"/>
    </source>
</evidence>
<feature type="transmembrane region" description="Helical" evidence="7">
    <location>
        <begin position="98"/>
        <end position="119"/>
    </location>
</feature>
<keyword evidence="10" id="KW-1185">Reference proteome</keyword>
<dbReference type="Pfam" id="PF20684">
    <property type="entry name" value="Fung_rhodopsin"/>
    <property type="match status" value="1"/>
</dbReference>
<feature type="transmembrane region" description="Helical" evidence="7">
    <location>
        <begin position="20"/>
        <end position="41"/>
    </location>
</feature>
<evidence type="ECO:0000256" key="5">
    <source>
        <dbReference type="ARBA" id="ARBA00038359"/>
    </source>
</evidence>
<dbReference type="PANTHER" id="PTHR33048">
    <property type="entry name" value="PTH11-LIKE INTEGRAL MEMBRANE PROTEIN (AFU_ORTHOLOGUE AFUA_5G11245)"/>
    <property type="match status" value="1"/>
</dbReference>
<evidence type="ECO:0000256" key="1">
    <source>
        <dbReference type="ARBA" id="ARBA00004141"/>
    </source>
</evidence>
<accession>A0A9P4JVN9</accession>
<dbReference type="InterPro" id="IPR052337">
    <property type="entry name" value="SAT4-like"/>
</dbReference>
<name>A0A9P4JVN9_9PLEO</name>
<keyword evidence="4 7" id="KW-0472">Membrane</keyword>
<comment type="subcellular location">
    <subcellularLocation>
        <location evidence="1">Membrane</location>
        <topology evidence="1">Multi-pass membrane protein</topology>
    </subcellularLocation>
</comment>
<dbReference type="Proteomes" id="UP000800093">
    <property type="component" value="Unassembled WGS sequence"/>
</dbReference>
<comment type="caution">
    <text evidence="9">The sequence shown here is derived from an EMBL/GenBank/DDBJ whole genome shotgun (WGS) entry which is preliminary data.</text>
</comment>
<dbReference type="AlphaFoldDB" id="A0A9P4JVN9"/>
<evidence type="ECO:0000256" key="7">
    <source>
        <dbReference type="SAM" id="Phobius"/>
    </source>
</evidence>
<proteinExistence type="inferred from homology"/>
<gene>
    <name evidence="9" type="ORF">CC78DRAFT_549644</name>
</gene>
<keyword evidence="2 7" id="KW-0812">Transmembrane</keyword>
<evidence type="ECO:0000313" key="10">
    <source>
        <dbReference type="Proteomes" id="UP000800093"/>
    </source>
</evidence>
<evidence type="ECO:0000313" key="9">
    <source>
        <dbReference type="EMBL" id="KAF2257797.1"/>
    </source>
</evidence>
<dbReference type="InterPro" id="IPR049326">
    <property type="entry name" value="Rhodopsin_dom_fungi"/>
</dbReference>
<feature type="domain" description="Rhodopsin" evidence="8">
    <location>
        <begin position="47"/>
        <end position="241"/>
    </location>
</feature>
<dbReference type="OrthoDB" id="3918601at2759"/>
<organism evidence="9 10">
    <name type="scientific">Lojkania enalia</name>
    <dbReference type="NCBI Taxonomy" id="147567"/>
    <lineage>
        <taxon>Eukaryota</taxon>
        <taxon>Fungi</taxon>
        <taxon>Dikarya</taxon>
        <taxon>Ascomycota</taxon>
        <taxon>Pezizomycotina</taxon>
        <taxon>Dothideomycetes</taxon>
        <taxon>Pleosporomycetidae</taxon>
        <taxon>Pleosporales</taxon>
        <taxon>Pleosporales incertae sedis</taxon>
        <taxon>Lojkania</taxon>
    </lineage>
</organism>